<dbReference type="Proteomes" id="UP000323505">
    <property type="component" value="Unassembled WGS sequence"/>
</dbReference>
<proteinExistence type="inferred from homology"/>
<comment type="catalytic activity">
    <reaction evidence="3">
        <text>L-histidine + 3 S-adenosyl-L-methionine = hercynine + 3 S-adenosyl-L-homocysteine + 3 H(+)</text>
        <dbReference type="Rhea" id="RHEA:38471"/>
        <dbReference type="ChEBI" id="CHEBI:15378"/>
        <dbReference type="ChEBI" id="CHEBI:15781"/>
        <dbReference type="ChEBI" id="CHEBI:57595"/>
        <dbReference type="ChEBI" id="CHEBI:57856"/>
        <dbReference type="ChEBI" id="CHEBI:59789"/>
        <dbReference type="EC" id="2.1.1.44"/>
    </reaction>
</comment>
<evidence type="ECO:0000313" key="6">
    <source>
        <dbReference type="EMBL" id="TYK48947.1"/>
    </source>
</evidence>
<name>A0A5D3FJD1_9ACTN</name>
<dbReference type="InterPro" id="IPR032888">
    <property type="entry name" value="EgtD_Actinobacteria"/>
</dbReference>
<dbReference type="InterPro" id="IPR029063">
    <property type="entry name" value="SAM-dependent_MTases_sf"/>
</dbReference>
<feature type="compositionally biased region" description="Basic and acidic residues" evidence="4">
    <location>
        <begin position="27"/>
        <end position="49"/>
    </location>
</feature>
<sequence>MAARARPLARHGRARVRRLHRPALKPTRSETGRLSEADPLRSPEPALKENHVDRFLTADDLAKTLRRDVREGLAGTPKTLPPKWFYDERGSELFEKITKLEEYYPTRREREILAARAPAIAAATGARTLVELGAGSGEKTRLLLDALSGTLRGYVPVDVSGEFLEEAAAGIAADHPGLTVRTVVADYEQHLHLLPGGERRLIAFLGGTIGNMPPADRVGFLGGLRATMGDGDFLLLGADLVKDTGRLVRAYDDEAGVTAEFNRNVLRVINRELDADFDPDAFEHVAVWDEDQEWIEMRLRSVRDQDVRVRGLDLAVSFAAGEEMRTEVSAKFRRERLEAELDAAGLRLAEFWTDAAGDFSLSLARPAGA</sequence>
<dbReference type="PANTHER" id="PTHR43397:SF1">
    <property type="entry name" value="ERGOTHIONEINE BIOSYNTHESIS PROTEIN 1"/>
    <property type="match status" value="1"/>
</dbReference>
<keyword evidence="3" id="KW-0949">S-adenosyl-L-methionine</keyword>
<feature type="binding site" evidence="3">
    <location>
        <position position="251"/>
    </location>
    <ligand>
        <name>L-histidine</name>
        <dbReference type="ChEBI" id="CHEBI:57595"/>
    </ligand>
</feature>
<feature type="binding site" evidence="3">
    <location>
        <position position="211"/>
    </location>
    <ligand>
        <name>L-histidine</name>
        <dbReference type="ChEBI" id="CHEBI:57595"/>
    </ligand>
</feature>
<keyword evidence="2 3" id="KW-0808">Transferase</keyword>
<comment type="subunit">
    <text evidence="3">Monomer.</text>
</comment>
<dbReference type="GO" id="GO:0052706">
    <property type="term" value="F:L-histidine N(alpha)-methyltransferase activity"/>
    <property type="evidence" value="ECO:0007669"/>
    <property type="project" value="UniProtKB-UniRule"/>
</dbReference>
<dbReference type="GO" id="GO:0008276">
    <property type="term" value="F:protein methyltransferase activity"/>
    <property type="evidence" value="ECO:0007669"/>
    <property type="project" value="InterPro"/>
</dbReference>
<dbReference type="HAMAP" id="MF_02037">
    <property type="entry name" value="EgtD"/>
    <property type="match status" value="1"/>
</dbReference>
<evidence type="ECO:0000259" key="5">
    <source>
        <dbReference type="Pfam" id="PF10017"/>
    </source>
</evidence>
<comment type="function">
    <text evidence="3">Catalyzes the SAM-dependent triple methylation of the alpha-amino group of histidine to form hercynine, a step in the biosynthesis pathway of ergothioneine.</text>
</comment>
<feature type="region of interest" description="Disordered" evidence="4">
    <location>
        <begin position="1"/>
        <end position="49"/>
    </location>
</feature>
<dbReference type="PIRSF" id="PIRSF018005">
    <property type="entry name" value="UCP018005"/>
    <property type="match status" value="1"/>
</dbReference>
<accession>A0A5D3FJD1</accession>
<feature type="binding site" evidence="3">
    <location>
        <begin position="327"/>
        <end position="329"/>
    </location>
    <ligand>
        <name>L-histidine</name>
        <dbReference type="ChEBI" id="CHEBI:57595"/>
    </ligand>
</feature>
<dbReference type="InterPro" id="IPR051128">
    <property type="entry name" value="EgtD_Methyltrsf_superfamily"/>
</dbReference>
<organism evidence="6 7">
    <name type="scientific">Actinomadura decatromicini</name>
    <dbReference type="NCBI Taxonomy" id="2604572"/>
    <lineage>
        <taxon>Bacteria</taxon>
        <taxon>Bacillati</taxon>
        <taxon>Actinomycetota</taxon>
        <taxon>Actinomycetes</taxon>
        <taxon>Streptosporangiales</taxon>
        <taxon>Thermomonosporaceae</taxon>
        <taxon>Actinomadura</taxon>
    </lineage>
</organism>
<dbReference type="PANTHER" id="PTHR43397">
    <property type="entry name" value="ERGOTHIONEINE BIOSYNTHESIS PROTEIN 1"/>
    <property type="match status" value="1"/>
</dbReference>
<feature type="domain" description="Histidine-specific methyltransferase SAM-dependent" evidence="5">
    <location>
        <begin position="66"/>
        <end position="365"/>
    </location>
</feature>
<keyword evidence="7" id="KW-1185">Reference proteome</keyword>
<evidence type="ECO:0000256" key="4">
    <source>
        <dbReference type="SAM" id="MobiDB-lite"/>
    </source>
</evidence>
<protein>
    <recommendedName>
        <fullName evidence="3">Histidine N-alpha-methyltransferase</fullName>
        <ecNumber evidence="3">2.1.1.44</ecNumber>
    </recommendedName>
    <alternativeName>
        <fullName evidence="3">Histidine trimethyltransferase</fullName>
    </alternativeName>
</protein>
<dbReference type="EC" id="2.1.1.44" evidence="3"/>
<dbReference type="InterPro" id="IPR017804">
    <property type="entry name" value="MeTrfase_EgtD-like"/>
</dbReference>
<gene>
    <name evidence="3 6" type="primary">egtD</name>
    <name evidence="6" type="ORF">FXF68_13935</name>
</gene>
<dbReference type="GO" id="GO:0032259">
    <property type="term" value="P:methylation"/>
    <property type="evidence" value="ECO:0007669"/>
    <property type="project" value="UniProtKB-KW"/>
</dbReference>
<feature type="binding site" evidence="3">
    <location>
        <position position="103"/>
    </location>
    <ligand>
        <name>L-histidine</name>
        <dbReference type="ChEBI" id="CHEBI:57595"/>
    </ligand>
</feature>
<comment type="pathway">
    <text evidence="3">Amino-acid biosynthesis; ergothioneine biosynthesis.</text>
</comment>
<keyword evidence="1 3" id="KW-0489">Methyltransferase</keyword>
<evidence type="ECO:0000313" key="7">
    <source>
        <dbReference type="Proteomes" id="UP000323505"/>
    </source>
</evidence>
<dbReference type="EMBL" id="VSRQ01000003">
    <property type="protein sequence ID" value="TYK48947.1"/>
    <property type="molecule type" value="Genomic_DNA"/>
</dbReference>
<feature type="binding site" evidence="3">
    <location>
        <position position="133"/>
    </location>
    <ligand>
        <name>S-adenosyl-L-methionine</name>
        <dbReference type="ChEBI" id="CHEBI:59789"/>
    </ligand>
</feature>
<feature type="binding site" evidence="3">
    <location>
        <position position="139"/>
    </location>
    <ligand>
        <name>S-adenosyl-L-methionine</name>
        <dbReference type="ChEBI" id="CHEBI:59789"/>
    </ligand>
</feature>
<comment type="similarity">
    <text evidence="3">Belongs to the methyltransferase superfamily. EgtD family.</text>
</comment>
<dbReference type="InterPro" id="IPR035094">
    <property type="entry name" value="EgtD"/>
</dbReference>
<dbReference type="AlphaFoldDB" id="A0A5D3FJD1"/>
<reference evidence="6 7" key="1">
    <citation type="submission" date="2019-08" db="EMBL/GenBank/DDBJ databases">
        <title>Actinomadura sp. nov. CYP1-5 isolated from mountain soil.</title>
        <authorList>
            <person name="Songsumanus A."/>
            <person name="Kuncharoen N."/>
            <person name="Kudo T."/>
            <person name="Yuki M."/>
            <person name="Igarashi Y."/>
            <person name="Tanasupawat S."/>
        </authorList>
    </citation>
    <scope>NUCLEOTIDE SEQUENCE [LARGE SCALE GENOMIC DNA]</scope>
    <source>
        <strain evidence="6 7">CYP1-5</strain>
    </source>
</reference>
<dbReference type="SUPFAM" id="SSF53335">
    <property type="entry name" value="S-adenosyl-L-methionine-dependent methyltransferases"/>
    <property type="match status" value="1"/>
</dbReference>
<dbReference type="InterPro" id="IPR019257">
    <property type="entry name" value="MeTrfase_dom"/>
</dbReference>
<dbReference type="Pfam" id="PF10017">
    <property type="entry name" value="Methyltransf_33"/>
    <property type="match status" value="1"/>
</dbReference>
<evidence type="ECO:0000256" key="3">
    <source>
        <dbReference type="HAMAP-Rule" id="MF_02037"/>
    </source>
</evidence>
<feature type="compositionally biased region" description="Basic residues" evidence="4">
    <location>
        <begin position="7"/>
        <end position="23"/>
    </location>
</feature>
<feature type="binding site" evidence="3">
    <location>
        <begin position="186"/>
        <end position="187"/>
    </location>
    <ligand>
        <name>S-adenosyl-L-methionine</name>
        <dbReference type="ChEBI" id="CHEBI:59789"/>
    </ligand>
</feature>
<dbReference type="GO" id="GO:0052699">
    <property type="term" value="P:ergothioneine biosynthetic process"/>
    <property type="evidence" value="ECO:0007669"/>
    <property type="project" value="UniProtKB-UniRule"/>
</dbReference>
<evidence type="ECO:0000256" key="1">
    <source>
        <dbReference type="ARBA" id="ARBA00022603"/>
    </source>
</evidence>
<dbReference type="NCBIfam" id="TIGR03438">
    <property type="entry name" value="egtD_ergothio"/>
    <property type="match status" value="1"/>
</dbReference>
<evidence type="ECO:0000256" key="2">
    <source>
        <dbReference type="ARBA" id="ARBA00022679"/>
    </source>
</evidence>
<comment type="caution">
    <text evidence="6">The sequence shown here is derived from an EMBL/GenBank/DDBJ whole genome shotgun (WGS) entry which is preliminary data.</text>
</comment>
<dbReference type="Gene3D" id="3.40.50.150">
    <property type="entry name" value="Vaccinia Virus protein VP39"/>
    <property type="match status" value="1"/>
</dbReference>
<dbReference type="UniPathway" id="UPA01014"/>
<feature type="binding site" evidence="3">
    <location>
        <position position="158"/>
    </location>
    <ligand>
        <name>S-adenosyl-L-methionine</name>
        <dbReference type="ChEBI" id="CHEBI:59789"/>
    </ligand>
</feature>